<evidence type="ECO:0000259" key="4">
    <source>
        <dbReference type="Pfam" id="PF13377"/>
    </source>
</evidence>
<evidence type="ECO:0000256" key="1">
    <source>
        <dbReference type="ARBA" id="ARBA00023015"/>
    </source>
</evidence>
<protein>
    <recommendedName>
        <fullName evidence="4">Transcriptional regulator LacI/GalR-like sensor domain-containing protein</fullName>
    </recommendedName>
</protein>
<sequence>VVPTEGGGDDAAERWLDAARAALPDASAIVAHTPGELEPIAAALRARGIRIPRDCSLITVAPEVVMRQAALPLTVIDLPGDEMVRRATGLAVDELAGTAEPGVLELLPAVLVELGSTGPHVPGASGSAFRPAGASA</sequence>
<evidence type="ECO:0000313" key="6">
    <source>
        <dbReference type="Proteomes" id="UP000265355"/>
    </source>
</evidence>
<dbReference type="RefSeq" id="WP_182480906.1">
    <property type="nucleotide sequence ID" value="NZ_QWEE01000083.1"/>
</dbReference>
<keyword evidence="1" id="KW-0805">Transcription regulation</keyword>
<comment type="caution">
    <text evidence="5">The sequence shown here is derived from an EMBL/GenBank/DDBJ whole genome shotgun (WGS) entry which is preliminary data.</text>
</comment>
<feature type="non-terminal residue" evidence="5">
    <location>
        <position position="1"/>
    </location>
</feature>
<dbReference type="EMBL" id="QWEE01000083">
    <property type="protein sequence ID" value="RII92485.1"/>
    <property type="molecule type" value="Genomic_DNA"/>
</dbReference>
<proteinExistence type="predicted"/>
<gene>
    <name evidence="5" type="ORF">DZF98_06830</name>
</gene>
<organism evidence="5 6">
    <name type="scientific">Clavibacter californiensis</name>
    <dbReference type="NCBI Taxonomy" id="1401995"/>
    <lineage>
        <taxon>Bacteria</taxon>
        <taxon>Bacillati</taxon>
        <taxon>Actinomycetota</taxon>
        <taxon>Actinomycetes</taxon>
        <taxon>Micrococcales</taxon>
        <taxon>Microbacteriaceae</taxon>
        <taxon>Clavibacter</taxon>
    </lineage>
</organism>
<keyword evidence="3" id="KW-0804">Transcription</keyword>
<feature type="domain" description="Transcriptional regulator LacI/GalR-like sensor" evidence="4">
    <location>
        <begin position="7"/>
        <end position="117"/>
    </location>
</feature>
<keyword evidence="6" id="KW-1185">Reference proteome</keyword>
<dbReference type="Gene3D" id="3.40.50.2300">
    <property type="match status" value="1"/>
</dbReference>
<evidence type="ECO:0000256" key="2">
    <source>
        <dbReference type="ARBA" id="ARBA00023125"/>
    </source>
</evidence>
<dbReference type="InterPro" id="IPR046335">
    <property type="entry name" value="LacI/GalR-like_sensor"/>
</dbReference>
<name>A0ABX9N5W7_9MICO</name>
<accession>A0ABX9N5W7</accession>
<evidence type="ECO:0000256" key="3">
    <source>
        <dbReference type="ARBA" id="ARBA00023163"/>
    </source>
</evidence>
<reference evidence="5 6" key="1">
    <citation type="submission" date="2018-08" db="EMBL/GenBank/DDBJ databases">
        <title>Genome Sequence of Clavibacter michiganensis Subspecies type strains, and the Atypical Peach-Colored Strains Isolated from Tomato.</title>
        <authorList>
            <person name="Osdaghi E."/>
            <person name="Portier P."/>
            <person name="Briand M."/>
            <person name="Jacques M.-A."/>
        </authorList>
    </citation>
    <scope>NUCLEOTIDE SEQUENCE [LARGE SCALE GENOMIC DNA]</scope>
    <source>
        <strain evidence="5 6">CFBP 8216</strain>
    </source>
</reference>
<evidence type="ECO:0000313" key="5">
    <source>
        <dbReference type="EMBL" id="RII92485.1"/>
    </source>
</evidence>
<dbReference type="Proteomes" id="UP000265355">
    <property type="component" value="Unassembled WGS sequence"/>
</dbReference>
<dbReference type="InterPro" id="IPR028082">
    <property type="entry name" value="Peripla_BP_I"/>
</dbReference>
<dbReference type="SUPFAM" id="SSF53822">
    <property type="entry name" value="Periplasmic binding protein-like I"/>
    <property type="match status" value="1"/>
</dbReference>
<keyword evidence="2" id="KW-0238">DNA-binding</keyword>
<dbReference type="Pfam" id="PF13377">
    <property type="entry name" value="Peripla_BP_3"/>
    <property type="match status" value="1"/>
</dbReference>